<dbReference type="InterPro" id="IPR035979">
    <property type="entry name" value="RBD_domain_sf"/>
</dbReference>
<reference evidence="5 6" key="1">
    <citation type="submission" date="2022-01" db="EMBL/GenBank/DDBJ databases">
        <authorList>
            <person name="Xiong W."/>
            <person name="Schranz E."/>
        </authorList>
    </citation>
    <scope>NUCLEOTIDE SEQUENCE [LARGE SCALE GENOMIC DNA]</scope>
</reference>
<dbReference type="InterPro" id="IPR012677">
    <property type="entry name" value="Nucleotide-bd_a/b_plait_sf"/>
</dbReference>
<dbReference type="GO" id="GO:1901259">
    <property type="term" value="P:chloroplast rRNA processing"/>
    <property type="evidence" value="ECO:0007669"/>
    <property type="project" value="TreeGrafter"/>
</dbReference>
<dbReference type="Proteomes" id="UP001157418">
    <property type="component" value="Unassembled WGS sequence"/>
</dbReference>
<evidence type="ECO:0000313" key="6">
    <source>
        <dbReference type="Proteomes" id="UP001157418"/>
    </source>
</evidence>
<feature type="domain" description="RRM" evidence="4">
    <location>
        <begin position="113"/>
        <end position="191"/>
    </location>
</feature>
<keyword evidence="6" id="KW-1185">Reference proteome</keyword>
<accession>A0AAU9LJA0</accession>
<dbReference type="PANTHER" id="PTHR48025">
    <property type="entry name" value="OS02G0815200 PROTEIN"/>
    <property type="match status" value="1"/>
</dbReference>
<dbReference type="SMART" id="SM00360">
    <property type="entry name" value="RRM"/>
    <property type="match status" value="1"/>
</dbReference>
<dbReference type="AlphaFoldDB" id="A0AAU9LJA0"/>
<dbReference type="Pfam" id="PF00076">
    <property type="entry name" value="RRM_1"/>
    <property type="match status" value="2"/>
</dbReference>
<feature type="compositionally biased region" description="Acidic residues" evidence="3">
    <location>
        <begin position="87"/>
        <end position="105"/>
    </location>
</feature>
<dbReference type="EMBL" id="CAKMRJ010000001">
    <property type="protein sequence ID" value="CAH1414565.1"/>
    <property type="molecule type" value="Genomic_DNA"/>
</dbReference>
<proteinExistence type="predicted"/>
<dbReference type="GO" id="GO:0003729">
    <property type="term" value="F:mRNA binding"/>
    <property type="evidence" value="ECO:0007669"/>
    <property type="project" value="TreeGrafter"/>
</dbReference>
<protein>
    <recommendedName>
        <fullName evidence="4">RRM domain-containing protein</fullName>
    </recommendedName>
</protein>
<organism evidence="5 6">
    <name type="scientific">Lactuca virosa</name>
    <dbReference type="NCBI Taxonomy" id="75947"/>
    <lineage>
        <taxon>Eukaryota</taxon>
        <taxon>Viridiplantae</taxon>
        <taxon>Streptophyta</taxon>
        <taxon>Embryophyta</taxon>
        <taxon>Tracheophyta</taxon>
        <taxon>Spermatophyta</taxon>
        <taxon>Magnoliopsida</taxon>
        <taxon>eudicotyledons</taxon>
        <taxon>Gunneridae</taxon>
        <taxon>Pentapetalae</taxon>
        <taxon>asterids</taxon>
        <taxon>campanulids</taxon>
        <taxon>Asterales</taxon>
        <taxon>Asteraceae</taxon>
        <taxon>Cichorioideae</taxon>
        <taxon>Cichorieae</taxon>
        <taxon>Lactucinae</taxon>
        <taxon>Lactuca</taxon>
    </lineage>
</organism>
<dbReference type="InterPro" id="IPR000504">
    <property type="entry name" value="RRM_dom"/>
</dbReference>
<evidence type="ECO:0000256" key="2">
    <source>
        <dbReference type="PROSITE-ProRule" id="PRU00176"/>
    </source>
</evidence>
<evidence type="ECO:0000256" key="1">
    <source>
        <dbReference type="ARBA" id="ARBA00022884"/>
    </source>
</evidence>
<dbReference type="InterPro" id="IPR050502">
    <property type="entry name" value="Euk_RNA-bind_prot"/>
</dbReference>
<keyword evidence="1 2" id="KW-0694">RNA-binding</keyword>
<sequence>MCVYYYNPKRVTVAGGGDVARSDLGSDKGCITADGDDMSTICDEGRGFNFPIGFYPEPRSKSRFLDWSLQFVTNTSDWSQQLTQETEPVDEEDAINEEEEEEAESYSEPPEEAKLFVGNLPYDFDSEKLANLFNSAGVVDIVEVIYNRDTKQSRGFGFVTMSTVEEAEKAVEKFNGYDLSGRALTVNKAAPRGSQPEKRLVGTSFKIYVGNLAWQVDSERLEQAFNEHGKVVDARVIYDRESGKSRGFLSA</sequence>
<dbReference type="PANTHER" id="PTHR48025:SF23">
    <property type="entry name" value="31 KDA RIBONUCLEOPROTEIN, CHLOROPLASTIC"/>
    <property type="match status" value="1"/>
</dbReference>
<evidence type="ECO:0000313" key="5">
    <source>
        <dbReference type="EMBL" id="CAH1414565.1"/>
    </source>
</evidence>
<name>A0AAU9LJA0_9ASTR</name>
<dbReference type="Gene3D" id="3.30.70.330">
    <property type="match status" value="2"/>
</dbReference>
<dbReference type="GO" id="GO:0009535">
    <property type="term" value="C:chloroplast thylakoid membrane"/>
    <property type="evidence" value="ECO:0007669"/>
    <property type="project" value="TreeGrafter"/>
</dbReference>
<evidence type="ECO:0000259" key="4">
    <source>
        <dbReference type="PROSITE" id="PS50102"/>
    </source>
</evidence>
<comment type="caution">
    <text evidence="5">The sequence shown here is derived from an EMBL/GenBank/DDBJ whole genome shotgun (WGS) entry which is preliminary data.</text>
</comment>
<gene>
    <name evidence="5" type="ORF">LVIROSA_LOCUS2476</name>
</gene>
<dbReference type="PROSITE" id="PS50102">
    <property type="entry name" value="RRM"/>
    <property type="match status" value="2"/>
</dbReference>
<feature type="domain" description="RRM" evidence="4">
    <location>
        <begin position="205"/>
        <end position="251"/>
    </location>
</feature>
<evidence type="ECO:0000256" key="3">
    <source>
        <dbReference type="SAM" id="MobiDB-lite"/>
    </source>
</evidence>
<dbReference type="SUPFAM" id="SSF54928">
    <property type="entry name" value="RNA-binding domain, RBD"/>
    <property type="match status" value="1"/>
</dbReference>
<feature type="region of interest" description="Disordered" evidence="3">
    <location>
        <begin position="78"/>
        <end position="111"/>
    </location>
</feature>